<evidence type="ECO:0000313" key="4">
    <source>
        <dbReference type="Proteomes" id="UP000316759"/>
    </source>
</evidence>
<dbReference type="PANTHER" id="PTHR11552">
    <property type="entry name" value="GLUCOSE-METHANOL-CHOLINE GMC OXIDOREDUCTASE"/>
    <property type="match status" value="1"/>
</dbReference>
<dbReference type="EMBL" id="SUNJ01008638">
    <property type="protein sequence ID" value="TPP61079.1"/>
    <property type="molecule type" value="Genomic_DNA"/>
</dbReference>
<name>A0A504YL55_FASGI</name>
<dbReference type="InterPro" id="IPR036188">
    <property type="entry name" value="FAD/NAD-bd_sf"/>
</dbReference>
<dbReference type="Proteomes" id="UP000316759">
    <property type="component" value="Unassembled WGS sequence"/>
</dbReference>
<dbReference type="Gene3D" id="3.30.560.10">
    <property type="entry name" value="Glucose Oxidase, domain 3"/>
    <property type="match status" value="2"/>
</dbReference>
<dbReference type="STRING" id="46835.A0A504YL55"/>
<feature type="domain" description="Glucose-methanol-choline oxidoreductase C-terminal" evidence="2">
    <location>
        <begin position="124"/>
        <end position="310"/>
    </location>
</feature>
<dbReference type="GO" id="GO:0016614">
    <property type="term" value="F:oxidoreductase activity, acting on CH-OH group of donors"/>
    <property type="evidence" value="ECO:0007669"/>
    <property type="project" value="InterPro"/>
</dbReference>
<evidence type="ECO:0000259" key="2">
    <source>
        <dbReference type="Pfam" id="PF05199"/>
    </source>
</evidence>
<dbReference type="SUPFAM" id="SSF51905">
    <property type="entry name" value="FAD/NAD(P)-binding domain"/>
    <property type="match status" value="1"/>
</dbReference>
<comment type="caution">
    <text evidence="3">The sequence shown here is derived from an EMBL/GenBank/DDBJ whole genome shotgun (WGS) entry which is preliminary data.</text>
</comment>
<evidence type="ECO:0000313" key="3">
    <source>
        <dbReference type="EMBL" id="TPP61079.1"/>
    </source>
</evidence>
<dbReference type="Gene3D" id="3.50.50.60">
    <property type="entry name" value="FAD/NAD(P)-binding domain"/>
    <property type="match status" value="1"/>
</dbReference>
<dbReference type="OrthoDB" id="269227at2759"/>
<keyword evidence="4" id="KW-1185">Reference proteome</keyword>
<sequence>MVTRNPESTHSFFEIVNHLNSLNISEVTSTLSVIQWDQSLACCACLLAHSSALTSVAYLRTSVQREQNRTGPDIQLTFVAAAAIEHETFRKLGNFNPTAWRRFIPSNGENSSDTMVILVAVVTPQSRGRVRLRSSFVFELSEPFPQPEVDPAYLTHPTDLERLVEAVSWIWAVFRGVPNCYRPARQESQRASFSLHLEHRSAPEARLALRKLSLEPHLPNYPFCPTIPTCTDQSEEETLGRWDAALVCLVRSAIISNFHYAGTSPVQGVAGPVLSERLSVLNIKNVRAADASVIPVLPSSNPATLVMSIGQYAAKHILNDYERQLDNSVEF</sequence>
<organism evidence="3 4">
    <name type="scientific">Fasciola gigantica</name>
    <name type="common">Giant liver fluke</name>
    <dbReference type="NCBI Taxonomy" id="46835"/>
    <lineage>
        <taxon>Eukaryota</taxon>
        <taxon>Metazoa</taxon>
        <taxon>Spiralia</taxon>
        <taxon>Lophotrochozoa</taxon>
        <taxon>Platyhelminthes</taxon>
        <taxon>Trematoda</taxon>
        <taxon>Digenea</taxon>
        <taxon>Plagiorchiida</taxon>
        <taxon>Echinostomata</taxon>
        <taxon>Echinostomatoidea</taxon>
        <taxon>Fasciolidae</taxon>
        <taxon>Fasciola</taxon>
    </lineage>
</organism>
<proteinExistence type="inferred from homology"/>
<dbReference type="Pfam" id="PF05199">
    <property type="entry name" value="GMC_oxred_C"/>
    <property type="match status" value="1"/>
</dbReference>
<dbReference type="PANTHER" id="PTHR11552:SF188">
    <property type="entry name" value="NEITHER INACTIVATION NOR AFTERPOTENTIAL PROTEIN G"/>
    <property type="match status" value="1"/>
</dbReference>
<gene>
    <name evidence="3" type="ORF">FGIG_03313</name>
</gene>
<dbReference type="SUPFAM" id="SSF54373">
    <property type="entry name" value="FAD-linked reductases, C-terminal domain"/>
    <property type="match status" value="1"/>
</dbReference>
<protein>
    <recommendedName>
        <fullName evidence="2">Glucose-methanol-choline oxidoreductase C-terminal domain-containing protein</fullName>
    </recommendedName>
</protein>
<dbReference type="AlphaFoldDB" id="A0A504YL55"/>
<comment type="similarity">
    <text evidence="1">Belongs to the GMC oxidoreductase family.</text>
</comment>
<dbReference type="GO" id="GO:0050660">
    <property type="term" value="F:flavin adenine dinucleotide binding"/>
    <property type="evidence" value="ECO:0007669"/>
    <property type="project" value="InterPro"/>
</dbReference>
<reference evidence="3 4" key="1">
    <citation type="submission" date="2019-04" db="EMBL/GenBank/DDBJ databases">
        <title>Annotation for the trematode Fasciola gigantica.</title>
        <authorList>
            <person name="Choi Y.-J."/>
        </authorList>
    </citation>
    <scope>NUCLEOTIDE SEQUENCE [LARGE SCALE GENOMIC DNA]</scope>
    <source>
        <strain evidence="3">Uganda_cow_1</strain>
    </source>
</reference>
<dbReference type="InterPro" id="IPR012132">
    <property type="entry name" value="GMC_OxRdtase"/>
</dbReference>
<accession>A0A504YL55</accession>
<evidence type="ECO:0000256" key="1">
    <source>
        <dbReference type="ARBA" id="ARBA00010790"/>
    </source>
</evidence>
<dbReference type="InterPro" id="IPR007867">
    <property type="entry name" value="GMC_OxRtase_C"/>
</dbReference>